<feature type="domain" description="Potassium channel" evidence="2">
    <location>
        <begin position="54"/>
        <end position="134"/>
    </location>
</feature>
<keyword evidence="1" id="KW-1133">Transmembrane helix</keyword>
<dbReference type="OrthoDB" id="9813518at2"/>
<dbReference type="EMBL" id="BDOQ01000002">
    <property type="protein sequence ID" value="GBG12952.1"/>
    <property type="molecule type" value="Genomic_DNA"/>
</dbReference>
<dbReference type="Proteomes" id="UP000245081">
    <property type="component" value="Unassembled WGS sequence"/>
</dbReference>
<accession>A0A2R5F343</accession>
<evidence type="ECO:0000256" key="1">
    <source>
        <dbReference type="SAM" id="Phobius"/>
    </source>
</evidence>
<gene>
    <name evidence="3" type="ORF">NMK_0489</name>
</gene>
<keyword evidence="1" id="KW-0472">Membrane</keyword>
<comment type="caution">
    <text evidence="3">The sequence shown here is derived from an EMBL/GenBank/DDBJ whole genome shotgun (WGS) entry which is preliminary data.</text>
</comment>
<sequence>MLIVIGFCAALLISTTIIHYEVLRGLTATLPALRIPPRTKLIAVIFTMFLAHALEILLYAATVYVLVRFEGLGRLAEASKFSFHTCFYFSAETYTSLGYGDVVPGGDLRLLAGVEALNGLLLIGWSASYTYIAMERFWNESGTAG</sequence>
<dbReference type="RefSeq" id="WP_109014169.1">
    <property type="nucleotide sequence ID" value="NZ_BDOQ01000002.1"/>
</dbReference>
<keyword evidence="4" id="KW-1185">Reference proteome</keyword>
<dbReference type="Gene3D" id="1.10.287.70">
    <property type="match status" value="1"/>
</dbReference>
<proteinExistence type="predicted"/>
<dbReference type="SUPFAM" id="SSF81324">
    <property type="entry name" value="Voltage-gated potassium channels"/>
    <property type="match status" value="1"/>
</dbReference>
<reference evidence="3 4" key="1">
    <citation type="journal article" date="2018" name="Environ. Microbiol.">
        <title>Isolation and genomic characterization of Novimethylophilus kurashikiensis gen. nov. sp. nov., a new lanthanide-dependent methylotrophic species of Methylophilaceae.</title>
        <authorList>
            <person name="Lv H."/>
            <person name="Sahin N."/>
            <person name="Tani A."/>
        </authorList>
    </citation>
    <scope>NUCLEOTIDE SEQUENCE [LARGE SCALE GENOMIC DNA]</scope>
    <source>
        <strain evidence="3 4">La2-4</strain>
    </source>
</reference>
<feature type="transmembrane region" description="Helical" evidence="1">
    <location>
        <begin position="42"/>
        <end position="67"/>
    </location>
</feature>
<dbReference type="Pfam" id="PF07885">
    <property type="entry name" value="Ion_trans_2"/>
    <property type="match status" value="1"/>
</dbReference>
<evidence type="ECO:0000313" key="3">
    <source>
        <dbReference type="EMBL" id="GBG12952.1"/>
    </source>
</evidence>
<protein>
    <submittedName>
        <fullName evidence="3">Potassium transporter TrkA</fullName>
    </submittedName>
</protein>
<name>A0A2R5F343_9PROT</name>
<evidence type="ECO:0000313" key="4">
    <source>
        <dbReference type="Proteomes" id="UP000245081"/>
    </source>
</evidence>
<dbReference type="InterPro" id="IPR013099">
    <property type="entry name" value="K_chnl_dom"/>
</dbReference>
<evidence type="ECO:0000259" key="2">
    <source>
        <dbReference type="Pfam" id="PF07885"/>
    </source>
</evidence>
<dbReference type="AlphaFoldDB" id="A0A2R5F343"/>
<keyword evidence="1" id="KW-0812">Transmembrane</keyword>
<organism evidence="3 4">
    <name type="scientific">Novimethylophilus kurashikiensis</name>
    <dbReference type="NCBI Taxonomy" id="1825523"/>
    <lineage>
        <taxon>Bacteria</taxon>
        <taxon>Pseudomonadati</taxon>
        <taxon>Pseudomonadota</taxon>
        <taxon>Betaproteobacteria</taxon>
        <taxon>Nitrosomonadales</taxon>
        <taxon>Methylophilaceae</taxon>
        <taxon>Novimethylophilus</taxon>
    </lineage>
</organism>